<comment type="caution">
    <text evidence="3">The sequence shown here is derived from an EMBL/GenBank/DDBJ whole genome shotgun (WGS) entry which is preliminary data.</text>
</comment>
<keyword evidence="4" id="KW-1185">Reference proteome</keyword>
<feature type="domain" description="Tip attachment protein J" evidence="1">
    <location>
        <begin position="238"/>
        <end position="387"/>
    </location>
</feature>
<gene>
    <name evidence="3" type="ORF">F3168_00220</name>
</gene>
<accession>A0A7C9GN77</accession>
<organism evidence="3 4">
    <name type="scientific">Sandarakinorhabdus fusca</name>
    <dbReference type="NCBI Taxonomy" id="1439888"/>
    <lineage>
        <taxon>Bacteria</taxon>
        <taxon>Pseudomonadati</taxon>
        <taxon>Pseudomonadota</taxon>
        <taxon>Alphaproteobacteria</taxon>
        <taxon>Sphingomonadales</taxon>
        <taxon>Sphingosinicellaceae</taxon>
        <taxon>Sandarakinorhabdus</taxon>
    </lineage>
</organism>
<dbReference type="Proteomes" id="UP000481327">
    <property type="component" value="Unassembled WGS sequence"/>
</dbReference>
<proteinExistence type="predicted"/>
<dbReference type="EMBL" id="WIOL01000001">
    <property type="protein sequence ID" value="MQT15690.1"/>
    <property type="molecule type" value="Genomic_DNA"/>
</dbReference>
<name>A0A7C9GN77_9SPHN</name>
<dbReference type="Pfam" id="PF13550">
    <property type="entry name" value="Phage-tail_3"/>
    <property type="match status" value="1"/>
</dbReference>
<dbReference type="RefSeq" id="WP_152576167.1">
    <property type="nucleotide sequence ID" value="NZ_JAATJI010000001.1"/>
</dbReference>
<evidence type="ECO:0000313" key="4">
    <source>
        <dbReference type="Proteomes" id="UP000481327"/>
    </source>
</evidence>
<protein>
    <submittedName>
        <fullName evidence="3">Uncharacterized protein</fullName>
    </submittedName>
</protein>
<dbReference type="Pfam" id="PF23666">
    <property type="entry name" value="Rcc01698_C"/>
    <property type="match status" value="1"/>
</dbReference>
<reference evidence="3 4" key="1">
    <citation type="submission" date="2019-09" db="EMBL/GenBank/DDBJ databases">
        <title>Polymorphobacter sp. isolated from a lake in China.</title>
        <authorList>
            <person name="Liu Z."/>
        </authorList>
    </citation>
    <scope>NUCLEOTIDE SEQUENCE [LARGE SCALE GENOMIC DNA]</scope>
    <source>
        <strain evidence="3 4">D40P</strain>
    </source>
</reference>
<evidence type="ECO:0000259" key="2">
    <source>
        <dbReference type="Pfam" id="PF23666"/>
    </source>
</evidence>
<sequence>MATLILGTVGRVFAGPIGGIFGAAVGGLLDRSLFGGGRPREQGRISNPQVQSAAYGEPIPIIVGRMRTAGNLIWTSGIREEAAAGGGKRSGPATTSYSYSASFAVGLVARPILGVGRIWADGKVIRDADGAFLTPVTMRLHDGGGDQPVDPLIAAVEGAGGAPAYRGLAYAVFEDLPLADYGNRIPNLTFEIIADDGAIDAGTAIGALAASCGAVLATAGGFPALTGHVAGRAGSLAEAVAPLIAISDAAVSSGAQTIVTGSGRDVVTIAPDAVDAHRPGAARVAERRRRGAADAAPGCLELSFYDSSRDYQPGLQRARRSAVPIVDQRGVSAAMSPVEAKALAIRLLMAGQLGRTRQTLRLSWRHVGLVPGMLVRIGPAAEAWRIREARFENFVVSLDVERTAADAAPAGAAARPADGGRALVFDDQPAGPTQLLVLDLPPLPGQAATTPRLWIAGNGAGAGWRRAGVAISSDNGVSYDDIGTLEGGTVIGTTLTALADAAPDAWDRRGTVDVELLSGRDWLEGRPEGSVLAGGNLALVGRELIQFATAESIGERRFRLSGLLRGRRGTEAETAGHGIGERFVLIEPGRMLAFDPPVEMLGRAGRARPRGRDDEATAPVLFTVGGAALRPLSPAHLTAQRMGDDLVISWTRRSRSGFGWTDFVDAPLGESSEVYLVTVRAAGMVVHEARVTEPRLVVPAVGSAAIDIEVMQLSADTGPGAPAIIRLDTIPEDDL</sequence>
<evidence type="ECO:0000259" key="1">
    <source>
        <dbReference type="Pfam" id="PF13550"/>
    </source>
</evidence>
<dbReference type="InterPro" id="IPR032876">
    <property type="entry name" value="J_dom"/>
</dbReference>
<dbReference type="InterPro" id="IPR056490">
    <property type="entry name" value="Rcc01698_C"/>
</dbReference>
<evidence type="ECO:0000313" key="3">
    <source>
        <dbReference type="EMBL" id="MQT15690.1"/>
    </source>
</evidence>
<feature type="domain" description="Rcc01698-like C-terminal" evidence="2">
    <location>
        <begin position="490"/>
        <end position="584"/>
    </location>
</feature>
<dbReference type="OrthoDB" id="8445115at2"/>
<dbReference type="AlphaFoldDB" id="A0A7C9GN77"/>